<dbReference type="Proteomes" id="UP000240418">
    <property type="component" value="Unassembled WGS sequence"/>
</dbReference>
<proteinExistence type="predicted"/>
<organism evidence="1 2">
    <name type="scientific">Shimia abyssi</name>
    <dbReference type="NCBI Taxonomy" id="1662395"/>
    <lineage>
        <taxon>Bacteria</taxon>
        <taxon>Pseudomonadati</taxon>
        <taxon>Pseudomonadota</taxon>
        <taxon>Alphaproteobacteria</taxon>
        <taxon>Rhodobacterales</taxon>
        <taxon>Roseobacteraceae</taxon>
    </lineage>
</organism>
<evidence type="ECO:0000313" key="2">
    <source>
        <dbReference type="Proteomes" id="UP000240418"/>
    </source>
</evidence>
<dbReference type="Pfam" id="PF16156">
    <property type="entry name" value="DUF4864"/>
    <property type="match status" value="1"/>
</dbReference>
<dbReference type="EMBL" id="PYGJ01000012">
    <property type="protein sequence ID" value="PSL18132.1"/>
    <property type="molecule type" value="Genomic_DNA"/>
</dbReference>
<dbReference type="InterPro" id="IPR032710">
    <property type="entry name" value="NTF2-like_dom_sf"/>
</dbReference>
<protein>
    <submittedName>
        <fullName evidence="1">Uncharacterized protein DUF4864</fullName>
    </submittedName>
</protein>
<dbReference type="AlphaFoldDB" id="A0A2P8F8Z0"/>
<dbReference type="InterPro" id="IPR032347">
    <property type="entry name" value="DUF4864"/>
</dbReference>
<gene>
    <name evidence="1" type="ORF">CLV88_11256</name>
</gene>
<name>A0A2P8F8Z0_9RHOB</name>
<dbReference type="RefSeq" id="WP_106609537.1">
    <property type="nucleotide sequence ID" value="NZ_PYGJ01000012.1"/>
</dbReference>
<comment type="caution">
    <text evidence="1">The sequence shown here is derived from an EMBL/GenBank/DDBJ whole genome shotgun (WGS) entry which is preliminary data.</text>
</comment>
<dbReference type="OrthoDB" id="9130422at2"/>
<evidence type="ECO:0000313" key="1">
    <source>
        <dbReference type="EMBL" id="PSL18132.1"/>
    </source>
</evidence>
<reference evidence="1 2" key="1">
    <citation type="submission" date="2018-03" db="EMBL/GenBank/DDBJ databases">
        <title>Genomic Encyclopedia of Archaeal and Bacterial Type Strains, Phase II (KMG-II): from individual species to whole genera.</title>
        <authorList>
            <person name="Goeker M."/>
        </authorList>
    </citation>
    <scope>NUCLEOTIDE SEQUENCE [LARGE SCALE GENOMIC DNA]</scope>
    <source>
        <strain evidence="1 2">DSM 100673</strain>
    </source>
</reference>
<accession>A0A2P8F8Z0</accession>
<sequence>MKNFMAIMFAVCLGFPGAAQEQHIEDVIRQQMQAFQRDDFDGAFDFASDGIQQFFQTPDNFGNMVRRGYPMVYRPDNVQFLELREVAGNLWQKIIVTDATGVVHFLDYQMLETSEGWRIGAVRLLEALEVGV</sequence>
<keyword evidence="2" id="KW-1185">Reference proteome</keyword>
<dbReference type="SUPFAM" id="SSF54427">
    <property type="entry name" value="NTF2-like"/>
    <property type="match status" value="1"/>
</dbReference>